<dbReference type="Gene3D" id="3.30.420.40">
    <property type="match status" value="2"/>
</dbReference>
<dbReference type="InterPro" id="IPR049874">
    <property type="entry name" value="ROK_cs"/>
</dbReference>
<dbReference type="Pfam" id="PF00480">
    <property type="entry name" value="ROK"/>
    <property type="match status" value="1"/>
</dbReference>
<sequence length="230" mass="23588">MSDYVVSIDLGGTQVRAALVDTTGRVHARESTLTRSEEGQDAVLNRIFECTSKVIGSLPKDEIRGIGIGAPGPLNPWTGVVTEAANLSGWYDVPLAHIVEERFELPTLLGNDANVAALAERRFGAAQGTANMIYITVSTGIGGGIIVDGELLLGAAGLAGEVGHQTIEVNGPQCNCGNTGCLETLASGPAIARRTVERLQAGAESIIPELVSGDLGGVTAAVVSKAASRG</sequence>
<dbReference type="PROSITE" id="PS01125">
    <property type="entry name" value="ROK"/>
    <property type="match status" value="1"/>
</dbReference>
<comment type="caution">
    <text evidence="1">The sequence shown here is derived from an EMBL/GenBank/DDBJ whole genome shotgun (WGS) entry which is preliminary data.</text>
</comment>
<dbReference type="PANTHER" id="PTHR18964:SF149">
    <property type="entry name" value="BIFUNCTIONAL UDP-N-ACETYLGLUCOSAMINE 2-EPIMERASE_N-ACETYLMANNOSAMINE KINASE"/>
    <property type="match status" value="1"/>
</dbReference>
<gene>
    <name evidence="1" type="ORF">S01H1_76731</name>
</gene>
<evidence type="ECO:0008006" key="2">
    <source>
        <dbReference type="Google" id="ProtNLM"/>
    </source>
</evidence>
<proteinExistence type="predicted"/>
<evidence type="ECO:0000313" key="1">
    <source>
        <dbReference type="EMBL" id="GAG46230.1"/>
    </source>
</evidence>
<dbReference type="SUPFAM" id="SSF53067">
    <property type="entry name" value="Actin-like ATPase domain"/>
    <property type="match status" value="1"/>
</dbReference>
<protein>
    <recommendedName>
        <fullName evidence="2">ROK family protein</fullName>
    </recommendedName>
</protein>
<reference evidence="1" key="1">
    <citation type="journal article" date="2014" name="Front. Microbiol.">
        <title>High frequency of phylogenetically diverse reductive dehalogenase-homologous genes in deep subseafloor sedimentary metagenomes.</title>
        <authorList>
            <person name="Kawai M."/>
            <person name="Futagami T."/>
            <person name="Toyoda A."/>
            <person name="Takaki Y."/>
            <person name="Nishi S."/>
            <person name="Hori S."/>
            <person name="Arai W."/>
            <person name="Tsubouchi T."/>
            <person name="Morono Y."/>
            <person name="Uchiyama I."/>
            <person name="Ito T."/>
            <person name="Fujiyama A."/>
            <person name="Inagaki F."/>
            <person name="Takami H."/>
        </authorList>
    </citation>
    <scope>NUCLEOTIDE SEQUENCE</scope>
    <source>
        <strain evidence="1">Expedition CK06-06</strain>
    </source>
</reference>
<dbReference type="AlphaFoldDB" id="X0XSK3"/>
<dbReference type="PANTHER" id="PTHR18964">
    <property type="entry name" value="ROK (REPRESSOR, ORF, KINASE) FAMILY"/>
    <property type="match status" value="1"/>
</dbReference>
<feature type="non-terminal residue" evidence="1">
    <location>
        <position position="230"/>
    </location>
</feature>
<dbReference type="InterPro" id="IPR000600">
    <property type="entry name" value="ROK"/>
</dbReference>
<dbReference type="InterPro" id="IPR043129">
    <property type="entry name" value="ATPase_NBD"/>
</dbReference>
<organism evidence="1">
    <name type="scientific">marine sediment metagenome</name>
    <dbReference type="NCBI Taxonomy" id="412755"/>
    <lineage>
        <taxon>unclassified sequences</taxon>
        <taxon>metagenomes</taxon>
        <taxon>ecological metagenomes</taxon>
    </lineage>
</organism>
<dbReference type="EMBL" id="BARS01051524">
    <property type="protein sequence ID" value="GAG46230.1"/>
    <property type="molecule type" value="Genomic_DNA"/>
</dbReference>
<name>X0XSK3_9ZZZZ</name>
<accession>X0XSK3</accession>